<keyword evidence="3" id="KW-1185">Reference proteome</keyword>
<comment type="caution">
    <text evidence="2">The sequence shown here is derived from an EMBL/GenBank/DDBJ whole genome shotgun (WGS) entry which is preliminary data.</text>
</comment>
<feature type="region of interest" description="Disordered" evidence="1">
    <location>
        <begin position="95"/>
        <end position="115"/>
    </location>
</feature>
<gene>
    <name evidence="2" type="ORF">DFH08DRAFT_819203</name>
</gene>
<dbReference type="EMBL" id="JARIHO010000054">
    <property type="protein sequence ID" value="KAJ7319255.1"/>
    <property type="molecule type" value="Genomic_DNA"/>
</dbReference>
<evidence type="ECO:0000313" key="2">
    <source>
        <dbReference type="EMBL" id="KAJ7319255.1"/>
    </source>
</evidence>
<sequence>MWRGLSVRVAGNAHTGGEIEPTGSGYRVHMLQVLRVYAEAEAASNEGAGIEHGSGNKRTIESAMGQVLSTWAVAVDPRMGLGVADTRVKQRVVDIGRGSGSGTNERSDGQGGAETGRLCTEQTQAPAPGCGCGSADRRVGGGGGRQAKEDEWTALKKCGVAAVNQAQCPLRAIGAHGSAFMRMLDQGGLAAQAKPQDFEDNWG</sequence>
<evidence type="ECO:0000313" key="3">
    <source>
        <dbReference type="Proteomes" id="UP001218218"/>
    </source>
</evidence>
<proteinExistence type="predicted"/>
<reference evidence="2" key="1">
    <citation type="submission" date="2023-03" db="EMBL/GenBank/DDBJ databases">
        <title>Massive genome expansion in bonnet fungi (Mycena s.s.) driven by repeated elements and novel gene families across ecological guilds.</title>
        <authorList>
            <consortium name="Lawrence Berkeley National Laboratory"/>
            <person name="Harder C.B."/>
            <person name="Miyauchi S."/>
            <person name="Viragh M."/>
            <person name="Kuo A."/>
            <person name="Thoen E."/>
            <person name="Andreopoulos B."/>
            <person name="Lu D."/>
            <person name="Skrede I."/>
            <person name="Drula E."/>
            <person name="Henrissat B."/>
            <person name="Morin E."/>
            <person name="Kohler A."/>
            <person name="Barry K."/>
            <person name="LaButti K."/>
            <person name="Morin E."/>
            <person name="Salamov A."/>
            <person name="Lipzen A."/>
            <person name="Mereny Z."/>
            <person name="Hegedus B."/>
            <person name="Baldrian P."/>
            <person name="Stursova M."/>
            <person name="Weitz H."/>
            <person name="Taylor A."/>
            <person name="Grigoriev I.V."/>
            <person name="Nagy L.G."/>
            <person name="Martin F."/>
            <person name="Kauserud H."/>
        </authorList>
    </citation>
    <scope>NUCLEOTIDE SEQUENCE</scope>
    <source>
        <strain evidence="2">CBHHK002</strain>
    </source>
</reference>
<protein>
    <submittedName>
        <fullName evidence="2">Uncharacterized protein</fullName>
    </submittedName>
</protein>
<dbReference type="Proteomes" id="UP001218218">
    <property type="component" value="Unassembled WGS sequence"/>
</dbReference>
<accession>A0AAD6ZEF5</accession>
<evidence type="ECO:0000256" key="1">
    <source>
        <dbReference type="SAM" id="MobiDB-lite"/>
    </source>
</evidence>
<organism evidence="2 3">
    <name type="scientific">Mycena albidolilacea</name>
    <dbReference type="NCBI Taxonomy" id="1033008"/>
    <lineage>
        <taxon>Eukaryota</taxon>
        <taxon>Fungi</taxon>
        <taxon>Dikarya</taxon>
        <taxon>Basidiomycota</taxon>
        <taxon>Agaricomycotina</taxon>
        <taxon>Agaricomycetes</taxon>
        <taxon>Agaricomycetidae</taxon>
        <taxon>Agaricales</taxon>
        <taxon>Marasmiineae</taxon>
        <taxon>Mycenaceae</taxon>
        <taxon>Mycena</taxon>
    </lineage>
</organism>
<name>A0AAD6ZEF5_9AGAR</name>
<dbReference type="AlphaFoldDB" id="A0AAD6ZEF5"/>